<accession>A0A9W9KYR9</accession>
<keyword evidence="3" id="KW-1185">Reference proteome</keyword>
<evidence type="ECO:0000313" key="3">
    <source>
        <dbReference type="Proteomes" id="UP001149079"/>
    </source>
</evidence>
<name>A0A9W9KYR9_9EURO</name>
<dbReference type="Proteomes" id="UP001149079">
    <property type="component" value="Unassembled WGS sequence"/>
</dbReference>
<dbReference type="EMBL" id="JAPQKL010000005">
    <property type="protein sequence ID" value="KAJ5129378.1"/>
    <property type="molecule type" value="Genomic_DNA"/>
</dbReference>
<gene>
    <name evidence="2" type="ORF">N7515_005417</name>
</gene>
<evidence type="ECO:0000313" key="2">
    <source>
        <dbReference type="EMBL" id="KAJ5129378.1"/>
    </source>
</evidence>
<evidence type="ECO:0000256" key="1">
    <source>
        <dbReference type="SAM" id="MobiDB-lite"/>
    </source>
</evidence>
<dbReference type="AlphaFoldDB" id="A0A9W9KYR9"/>
<sequence length="402" mass="45371">MRRSRLTGRSKPKDTEFGWYFAGEPMDKKQSRGGRIKLVRYGPEVEVCAHSRCPSPSRAPEKPSCTCHDRCEHHLNRTRSPSPNSSEYFGYEPIRRCCGGCHAIIYESGPSPHAEKAPCSCNSRCELHSNENRSFVPNSSESSSSESMIKCCGGCQSSTRERRSPETRPTTPNSSDYSDYDFPPRRRRGHRTSKRESENAPQPDSCRCEVHTPPSTPPTASPKYMSARTSFATSPRLVPIINKNAHHHCRKASYCETHPERCRARTSTPLPMPRATPTPTRSAHFSEPPPNGRSSRNKHTQPRSTTKRPASPSKQMPILRTMPSSKSEGHRPEHQHRSYYYMDGYHTDDAGYYTTYDDDSASETSNMAASGFDAHADESLCMNYHRCRPRFECGQGWVCGRE</sequence>
<organism evidence="2 3">
    <name type="scientific">Penicillium bovifimosum</name>
    <dbReference type="NCBI Taxonomy" id="126998"/>
    <lineage>
        <taxon>Eukaryota</taxon>
        <taxon>Fungi</taxon>
        <taxon>Dikarya</taxon>
        <taxon>Ascomycota</taxon>
        <taxon>Pezizomycotina</taxon>
        <taxon>Eurotiomycetes</taxon>
        <taxon>Eurotiomycetidae</taxon>
        <taxon>Eurotiales</taxon>
        <taxon>Aspergillaceae</taxon>
        <taxon>Penicillium</taxon>
    </lineage>
</organism>
<feature type="region of interest" description="Disordered" evidence="1">
    <location>
        <begin position="260"/>
        <end position="333"/>
    </location>
</feature>
<feature type="region of interest" description="Disordered" evidence="1">
    <location>
        <begin position="132"/>
        <end position="228"/>
    </location>
</feature>
<protein>
    <submittedName>
        <fullName evidence="2">Uncharacterized protein</fullName>
    </submittedName>
</protein>
<reference evidence="2" key="1">
    <citation type="submission" date="2022-11" db="EMBL/GenBank/DDBJ databases">
        <authorList>
            <person name="Petersen C."/>
        </authorList>
    </citation>
    <scope>NUCLEOTIDE SEQUENCE</scope>
    <source>
        <strain evidence="2">IBT 22155</strain>
    </source>
</reference>
<feature type="compositionally biased region" description="Polar residues" evidence="1">
    <location>
        <begin position="302"/>
        <end position="314"/>
    </location>
</feature>
<proteinExistence type="predicted"/>
<dbReference type="OrthoDB" id="4341740at2759"/>
<reference evidence="2" key="2">
    <citation type="journal article" date="2023" name="IMA Fungus">
        <title>Comparative genomic study of the Penicillium genus elucidates a diverse pangenome and 15 lateral gene transfer events.</title>
        <authorList>
            <person name="Petersen C."/>
            <person name="Sorensen T."/>
            <person name="Nielsen M.R."/>
            <person name="Sondergaard T.E."/>
            <person name="Sorensen J.L."/>
            <person name="Fitzpatrick D.A."/>
            <person name="Frisvad J.C."/>
            <person name="Nielsen K.L."/>
        </authorList>
    </citation>
    <scope>NUCLEOTIDE SEQUENCE</scope>
    <source>
        <strain evidence="2">IBT 22155</strain>
    </source>
</reference>
<comment type="caution">
    <text evidence="2">The sequence shown here is derived from an EMBL/GenBank/DDBJ whole genome shotgun (WGS) entry which is preliminary data.</text>
</comment>
<dbReference type="GeneID" id="81405331"/>
<dbReference type="RefSeq" id="XP_056519757.1">
    <property type="nucleotide sequence ID" value="XM_056666161.1"/>
</dbReference>